<feature type="domain" description="ABC transmembrane type-1" evidence="8">
    <location>
        <begin position="97"/>
        <end position="307"/>
    </location>
</feature>
<comment type="similarity">
    <text evidence="7">Belongs to the binding-protein-dependent transport system permease family.</text>
</comment>
<evidence type="ECO:0000259" key="8">
    <source>
        <dbReference type="PROSITE" id="PS50928"/>
    </source>
</evidence>
<accession>A0A5J6X037</accession>
<keyword evidence="2 7" id="KW-0813">Transport</keyword>
<dbReference type="KEGG" id="asim:FE240_15150"/>
<dbReference type="InterPro" id="IPR000515">
    <property type="entry name" value="MetI-like"/>
</dbReference>
<sequence>MRGVGSLLLRLCLLLTLVAAGTYLLLCFSPVDPVRAYIGNDLLHVPPAQQALIARRWGLDQPLWLRFARWAGQALQGEWGYSSLYNAPVRQVIAERLPTSLGLLAGAWLLSGLGGVALGLLAGRYHGRWPDRLLRRLIYLMACLPTFWVALLLLALLAVAWPVLPVCCAWPAGLEAEQATFTERLRHLILPLLSLSLIGMGNVAMHTRERVVEVLASEFVLYARAQGDGGWSLLRGHVLRHALGPALCLQFASFGEFIGGSLLAEKVFAYPGLGQASVDAGLRGDIPLLMAVVLLCTLLVFAGNQLAGWLLHRLNRPLALPHVA</sequence>
<evidence type="ECO:0000256" key="7">
    <source>
        <dbReference type="RuleBase" id="RU363032"/>
    </source>
</evidence>
<dbReference type="AlphaFoldDB" id="A0A5J6X037"/>
<keyword evidence="6 7" id="KW-0472">Membrane</keyword>
<dbReference type="Proteomes" id="UP000594034">
    <property type="component" value="Chromosome"/>
</dbReference>
<keyword evidence="5 7" id="KW-1133">Transmembrane helix</keyword>
<proteinExistence type="inferred from homology"/>
<feature type="transmembrane region" description="Helical" evidence="7">
    <location>
        <begin position="288"/>
        <end position="311"/>
    </location>
</feature>
<evidence type="ECO:0000256" key="4">
    <source>
        <dbReference type="ARBA" id="ARBA00022692"/>
    </source>
</evidence>
<dbReference type="Pfam" id="PF00528">
    <property type="entry name" value="BPD_transp_1"/>
    <property type="match status" value="1"/>
</dbReference>
<dbReference type="GO" id="GO:0055085">
    <property type="term" value="P:transmembrane transport"/>
    <property type="evidence" value="ECO:0007669"/>
    <property type="project" value="InterPro"/>
</dbReference>
<keyword evidence="10" id="KW-1185">Reference proteome</keyword>
<protein>
    <submittedName>
        <fullName evidence="9">ABC transporter permease</fullName>
    </submittedName>
</protein>
<evidence type="ECO:0000313" key="9">
    <source>
        <dbReference type="EMBL" id="QFI55904.1"/>
    </source>
</evidence>
<feature type="transmembrane region" description="Helical" evidence="7">
    <location>
        <begin position="105"/>
        <end position="125"/>
    </location>
</feature>
<reference evidence="9 10" key="1">
    <citation type="submission" date="2019-05" db="EMBL/GenBank/DDBJ databases">
        <title>OXA-830, a novel chromosomally encoded expanded-spectrum class D beta-lactamase in Aeromonas simiae.</title>
        <authorList>
            <person name="Zhou W."/>
            <person name="Chen Q."/>
        </authorList>
    </citation>
    <scope>NUCLEOTIDE SEQUENCE [LARGE SCALE GENOMIC DNA]</scope>
    <source>
        <strain evidence="9 10">A6</strain>
    </source>
</reference>
<dbReference type="PROSITE" id="PS50928">
    <property type="entry name" value="ABC_TM1"/>
    <property type="match status" value="1"/>
</dbReference>
<dbReference type="PANTHER" id="PTHR43163">
    <property type="entry name" value="DIPEPTIDE TRANSPORT SYSTEM PERMEASE PROTEIN DPPB-RELATED"/>
    <property type="match status" value="1"/>
</dbReference>
<evidence type="ECO:0000256" key="3">
    <source>
        <dbReference type="ARBA" id="ARBA00022475"/>
    </source>
</evidence>
<dbReference type="SUPFAM" id="SSF161098">
    <property type="entry name" value="MetI-like"/>
    <property type="match status" value="1"/>
</dbReference>
<dbReference type="GO" id="GO:0005886">
    <property type="term" value="C:plasma membrane"/>
    <property type="evidence" value="ECO:0007669"/>
    <property type="project" value="UniProtKB-SubCell"/>
</dbReference>
<name>A0A5J6X037_9GAMM</name>
<dbReference type="PANTHER" id="PTHR43163:SF9">
    <property type="entry name" value="ABC TRANSPORTER PERMEASE PROTEIN"/>
    <property type="match status" value="1"/>
</dbReference>
<comment type="subcellular location">
    <subcellularLocation>
        <location evidence="1 7">Cell membrane</location>
        <topology evidence="1 7">Multi-pass membrane protein</topology>
    </subcellularLocation>
</comment>
<organism evidence="9 10">
    <name type="scientific">Aeromonas simiae</name>
    <dbReference type="NCBI Taxonomy" id="218936"/>
    <lineage>
        <taxon>Bacteria</taxon>
        <taxon>Pseudomonadati</taxon>
        <taxon>Pseudomonadota</taxon>
        <taxon>Gammaproteobacteria</taxon>
        <taxon>Aeromonadales</taxon>
        <taxon>Aeromonadaceae</taxon>
        <taxon>Aeromonas</taxon>
    </lineage>
</organism>
<evidence type="ECO:0000313" key="10">
    <source>
        <dbReference type="Proteomes" id="UP000594034"/>
    </source>
</evidence>
<dbReference type="CDD" id="cd06261">
    <property type="entry name" value="TM_PBP2"/>
    <property type="match status" value="1"/>
</dbReference>
<dbReference type="Gene3D" id="1.10.3720.10">
    <property type="entry name" value="MetI-like"/>
    <property type="match status" value="1"/>
</dbReference>
<evidence type="ECO:0000256" key="2">
    <source>
        <dbReference type="ARBA" id="ARBA00022448"/>
    </source>
</evidence>
<dbReference type="InterPro" id="IPR035906">
    <property type="entry name" value="MetI-like_sf"/>
</dbReference>
<evidence type="ECO:0000256" key="1">
    <source>
        <dbReference type="ARBA" id="ARBA00004651"/>
    </source>
</evidence>
<dbReference type="EMBL" id="CP040449">
    <property type="protein sequence ID" value="QFI55904.1"/>
    <property type="molecule type" value="Genomic_DNA"/>
</dbReference>
<feature type="transmembrane region" description="Helical" evidence="7">
    <location>
        <begin position="137"/>
        <end position="164"/>
    </location>
</feature>
<evidence type="ECO:0000256" key="6">
    <source>
        <dbReference type="ARBA" id="ARBA00023136"/>
    </source>
</evidence>
<keyword evidence="4 7" id="KW-0812">Transmembrane</keyword>
<evidence type="ECO:0000256" key="5">
    <source>
        <dbReference type="ARBA" id="ARBA00022989"/>
    </source>
</evidence>
<keyword evidence="3" id="KW-1003">Cell membrane</keyword>
<gene>
    <name evidence="9" type="ORF">FE240_15150</name>
</gene>